<evidence type="ECO:0000313" key="14">
    <source>
        <dbReference type="Proteomes" id="UP000013131"/>
    </source>
</evidence>
<evidence type="ECO:0000256" key="6">
    <source>
        <dbReference type="ARBA" id="ARBA00023054"/>
    </source>
</evidence>
<dbReference type="InterPro" id="IPR003959">
    <property type="entry name" value="ATPase_AAA_core"/>
</dbReference>
<evidence type="ECO:0000256" key="3">
    <source>
        <dbReference type="ARBA" id="ARBA00022737"/>
    </source>
</evidence>
<keyword evidence="14" id="KW-1185">Reference proteome</keyword>
<dbReference type="PRINTS" id="PR00300">
    <property type="entry name" value="CLPPROTEASEA"/>
</dbReference>
<dbReference type="InterPro" id="IPR019489">
    <property type="entry name" value="Clp_ATPase_C"/>
</dbReference>
<dbReference type="OrthoDB" id="9803641at2"/>
<dbReference type="CDD" id="cd19499">
    <property type="entry name" value="RecA-like_ClpB_Hsp104-like"/>
    <property type="match status" value="1"/>
</dbReference>
<keyword evidence="7 9" id="KW-0143">Chaperone</keyword>
<dbReference type="SUPFAM" id="SSF52540">
    <property type="entry name" value="P-loop containing nucleoside triphosphate hydrolases"/>
    <property type="match status" value="2"/>
</dbReference>
<dbReference type="InterPro" id="IPR003593">
    <property type="entry name" value="AAA+_ATPase"/>
</dbReference>
<sequence length="718" mass="81801">MHASWTPAEDKEIKDPLNQFGRNLTQLALERKLELVINRDEEIRSLVRILSRKTKNNPVLVGEPGVGKTAIVEGLAQKIIENQVPENLKNKKVYELNISSIIAGTSYRGQFEERMQSILKKIEEANDDIILFIDEIHMIVGAGQSGESSLDIANMLKPMMARGQLHLIGATTLDEYRKHIEKDSALERRMQKIYIAEPSVQDTITILRGIKERYETFHEVKIKDEALVAAANLSARYISDRFLPDKAIDLIDEAASNIKTEMKYIPEPIEKLNYEIAKLEIEKAAIENSVDKNLSNNKDRIISIKENLNHLKEEHSKLINQWNHEKELIAKLSSYKDNIDDLRRQLPILQSEGKYLEASKIMYVLIPQLQEAKKEIENKLSSLENRLIKETIDEEEVANIVSKWTKIPITKLLESQKTKLLNLASNLAKRIKGQPEAIKLVSEAIKRNKVNINDPNRPIGSFLFLGPTGVGKTELAKALAANLFDDESHIIRLDMSEYMEKHSVSKLIGSPPGYIGYDDNGGQLSEKVRQNPYSIILFDEIEKAHIDVLNILLQILDDGMLSDNKGRKINFKNTIIIMTSNVASEEIINRMPTKEEINAILLKKFKPEFINRIDEIIPFDYLGLNNIKEIVTLELDKLNKRIKDNTKINLVFDDNVAYFIATKAYNPAFGARNIKRYIQNNIENKIADLILSNKVKDDSSIIVSLENNDLSVELQQEN</sequence>
<dbReference type="GO" id="GO:0016887">
    <property type="term" value="F:ATP hydrolysis activity"/>
    <property type="evidence" value="ECO:0007669"/>
    <property type="project" value="InterPro"/>
</dbReference>
<comment type="subunit">
    <text evidence="8">Homohexamer. The oligomerization is ATP-dependent.</text>
</comment>
<evidence type="ECO:0000313" key="13">
    <source>
        <dbReference type="EMBL" id="ENY68632.1"/>
    </source>
</evidence>
<dbReference type="RefSeq" id="WP_004424754.1">
    <property type="nucleotide sequence ID" value="NZ_AORI01000011.1"/>
</dbReference>
<dbReference type="InterPro" id="IPR028299">
    <property type="entry name" value="ClpA/B_CS2"/>
</dbReference>
<dbReference type="Pfam" id="PF17871">
    <property type="entry name" value="AAA_lid_9"/>
    <property type="match status" value="1"/>
</dbReference>
<evidence type="ECO:0000256" key="5">
    <source>
        <dbReference type="ARBA" id="ARBA00022840"/>
    </source>
</evidence>
<dbReference type="EMBL" id="AORI01000011">
    <property type="protein sequence ID" value="ENY68632.1"/>
    <property type="molecule type" value="Genomic_DNA"/>
</dbReference>
<evidence type="ECO:0000259" key="11">
    <source>
        <dbReference type="SMART" id="SM00382"/>
    </source>
</evidence>
<dbReference type="SMART" id="SM00382">
    <property type="entry name" value="AAA"/>
    <property type="match status" value="2"/>
</dbReference>
<dbReference type="FunFam" id="3.40.50.300:FF:000025">
    <property type="entry name" value="ATP-dependent Clp protease subunit"/>
    <property type="match status" value="1"/>
</dbReference>
<evidence type="ECO:0000259" key="12">
    <source>
        <dbReference type="SMART" id="SM01086"/>
    </source>
</evidence>
<evidence type="ECO:0000256" key="8">
    <source>
        <dbReference type="ARBA" id="ARBA00026057"/>
    </source>
</evidence>
<evidence type="ECO:0000256" key="2">
    <source>
        <dbReference type="ARBA" id="ARBA00008675"/>
    </source>
</evidence>
<evidence type="ECO:0000256" key="10">
    <source>
        <dbReference type="SAM" id="Coils"/>
    </source>
</evidence>
<keyword evidence="5 9" id="KW-0067">ATP-binding</keyword>
<dbReference type="AlphaFoldDB" id="N9UZN2"/>
<dbReference type="GO" id="GO:0005524">
    <property type="term" value="F:ATP binding"/>
    <property type="evidence" value="ECO:0007669"/>
    <property type="project" value="UniProtKB-KW"/>
</dbReference>
<evidence type="ECO:0000256" key="7">
    <source>
        <dbReference type="ARBA" id="ARBA00023186"/>
    </source>
</evidence>
<dbReference type="PATRIC" id="fig|1188233.3.peg.409"/>
<evidence type="ECO:0000256" key="9">
    <source>
        <dbReference type="RuleBase" id="RU004432"/>
    </source>
</evidence>
<organism evidence="13 14">
    <name type="scientific">Metamycoplasma auris 15026</name>
    <dbReference type="NCBI Taxonomy" id="1188233"/>
    <lineage>
        <taxon>Bacteria</taxon>
        <taxon>Bacillati</taxon>
        <taxon>Mycoplasmatota</taxon>
        <taxon>Mycoplasmoidales</taxon>
        <taxon>Metamycoplasmataceae</taxon>
        <taxon>Metamycoplasma</taxon>
    </lineage>
</organism>
<accession>N9UZN2</accession>
<dbReference type="Pfam" id="PF00004">
    <property type="entry name" value="AAA"/>
    <property type="match status" value="1"/>
</dbReference>
<dbReference type="InterPro" id="IPR041546">
    <property type="entry name" value="ClpA/ClpB_AAA_lid"/>
</dbReference>
<dbReference type="Gene3D" id="3.40.50.300">
    <property type="entry name" value="P-loop containing nucleotide triphosphate hydrolases"/>
    <property type="match status" value="3"/>
</dbReference>
<dbReference type="GO" id="GO:0034605">
    <property type="term" value="P:cellular response to heat"/>
    <property type="evidence" value="ECO:0007669"/>
    <property type="project" value="TreeGrafter"/>
</dbReference>
<dbReference type="SMART" id="SM01086">
    <property type="entry name" value="ClpB_D2-small"/>
    <property type="match status" value="1"/>
</dbReference>
<dbReference type="Proteomes" id="UP000013131">
    <property type="component" value="Unassembled WGS sequence"/>
</dbReference>
<keyword evidence="3" id="KW-0677">Repeat</keyword>
<feature type="coiled-coil region" evidence="10">
    <location>
        <begin position="269"/>
        <end position="393"/>
    </location>
</feature>
<comment type="caution">
    <text evidence="13">The sequence shown here is derived from an EMBL/GenBank/DDBJ whole genome shotgun (WGS) entry which is preliminary data.</text>
</comment>
<proteinExistence type="inferred from homology"/>
<protein>
    <submittedName>
        <fullName evidence="13">Chaperone ClpB</fullName>
    </submittedName>
</protein>
<feature type="domain" description="Clp ATPase C-terminal" evidence="12">
    <location>
        <begin position="622"/>
        <end position="712"/>
    </location>
</feature>
<comment type="subcellular location">
    <subcellularLocation>
        <location evidence="1">Cytoplasm</location>
    </subcellularLocation>
</comment>
<reference evidence="13 14" key="1">
    <citation type="journal article" date="2013" name="Genome Announc.">
        <title>Draft Genome Sequences of Mycoplasma auris and Mycoplasma yeatsii, Two Species of the Ear Canal of Caprinae.</title>
        <authorList>
            <person name="Dordet-Frisoni E."/>
            <person name="Baranowski E."/>
            <person name="Barre A."/>
            <person name="Blanchard A."/>
            <person name="Breton M."/>
            <person name="Couture C."/>
            <person name="Dupuy V."/>
            <person name="Gaurivaud P."/>
            <person name="Jacob D."/>
            <person name="Lemaitre C."/>
            <person name="Manso-Silvan L."/>
            <person name="Nikolski M."/>
            <person name="Nouvel L.X."/>
            <person name="Poumarat F."/>
            <person name="Sirand-Pugnet P."/>
            <person name="Thebault P."/>
            <person name="Theil S."/>
            <person name="Thiaucourt F."/>
            <person name="Citti C."/>
            <person name="Tardy F."/>
        </authorList>
    </citation>
    <scope>NUCLEOTIDE SEQUENCE [LARGE SCALE GENOMIC DNA]</scope>
    <source>
        <strain evidence="13 14">15026</strain>
    </source>
</reference>
<gene>
    <name evidence="13" type="primary">clpB</name>
    <name evidence="13" type="ORF">MAU_4230</name>
</gene>
<dbReference type="InterPro" id="IPR050130">
    <property type="entry name" value="ClpA_ClpB"/>
</dbReference>
<dbReference type="PROSITE" id="PS00870">
    <property type="entry name" value="CLPAB_1"/>
    <property type="match status" value="1"/>
</dbReference>
<dbReference type="InterPro" id="IPR027417">
    <property type="entry name" value="P-loop_NTPase"/>
</dbReference>
<dbReference type="Gene3D" id="1.10.8.60">
    <property type="match status" value="1"/>
</dbReference>
<dbReference type="FunFam" id="3.40.50.300:FF:000120">
    <property type="entry name" value="ATP-dependent chaperone ClpB"/>
    <property type="match status" value="1"/>
</dbReference>
<dbReference type="InterPro" id="IPR001270">
    <property type="entry name" value="ClpA/B"/>
</dbReference>
<comment type="similarity">
    <text evidence="2 9">Belongs to the ClpA/ClpB family.</text>
</comment>
<dbReference type="InterPro" id="IPR018368">
    <property type="entry name" value="ClpA/B_CS1"/>
</dbReference>
<dbReference type="PANTHER" id="PTHR11638:SF18">
    <property type="entry name" value="HEAT SHOCK PROTEIN 104"/>
    <property type="match status" value="1"/>
</dbReference>
<dbReference type="PANTHER" id="PTHR11638">
    <property type="entry name" value="ATP-DEPENDENT CLP PROTEASE"/>
    <property type="match status" value="1"/>
</dbReference>
<dbReference type="Pfam" id="PF10431">
    <property type="entry name" value="ClpB_D2-small"/>
    <property type="match status" value="1"/>
</dbReference>
<dbReference type="PROSITE" id="PS00871">
    <property type="entry name" value="CLPAB_2"/>
    <property type="match status" value="1"/>
</dbReference>
<evidence type="ECO:0000256" key="4">
    <source>
        <dbReference type="ARBA" id="ARBA00022741"/>
    </source>
</evidence>
<dbReference type="Pfam" id="PF07724">
    <property type="entry name" value="AAA_2"/>
    <property type="match status" value="1"/>
</dbReference>
<dbReference type="GO" id="GO:0005737">
    <property type="term" value="C:cytoplasm"/>
    <property type="evidence" value="ECO:0007669"/>
    <property type="project" value="UniProtKB-SubCell"/>
</dbReference>
<dbReference type="CDD" id="cd00009">
    <property type="entry name" value="AAA"/>
    <property type="match status" value="1"/>
</dbReference>
<feature type="domain" description="AAA+ ATPase" evidence="11">
    <location>
        <begin position="458"/>
        <end position="601"/>
    </location>
</feature>
<dbReference type="STRING" id="1188233.MAU_4230"/>
<keyword evidence="6 10" id="KW-0175">Coiled coil</keyword>
<keyword evidence="4 9" id="KW-0547">Nucleotide-binding</keyword>
<dbReference type="eggNOG" id="COG0542">
    <property type="taxonomic scope" value="Bacteria"/>
</dbReference>
<feature type="domain" description="AAA+ ATPase" evidence="11">
    <location>
        <begin position="54"/>
        <end position="196"/>
    </location>
</feature>
<name>N9UZN2_9BACT</name>
<dbReference type="FunFam" id="3.40.50.300:FF:000010">
    <property type="entry name" value="Chaperone clpB 1, putative"/>
    <property type="match status" value="1"/>
</dbReference>
<evidence type="ECO:0000256" key="1">
    <source>
        <dbReference type="ARBA" id="ARBA00004496"/>
    </source>
</evidence>